<reference evidence="1 2" key="1">
    <citation type="journal article" date="2010" name="Science">
        <title>Genomic comparison of the ants Camponotus floridanus and Harpegnathos saltator.</title>
        <authorList>
            <person name="Bonasio R."/>
            <person name="Zhang G."/>
            <person name="Ye C."/>
            <person name="Mutti N.S."/>
            <person name="Fang X."/>
            <person name="Qin N."/>
            <person name="Donahue G."/>
            <person name="Yang P."/>
            <person name="Li Q."/>
            <person name="Li C."/>
            <person name="Zhang P."/>
            <person name="Huang Z."/>
            <person name="Berger S.L."/>
            <person name="Reinberg D."/>
            <person name="Wang J."/>
            <person name="Liebig J."/>
        </authorList>
    </citation>
    <scope>NUCLEOTIDE SEQUENCE [LARGE SCALE GENOMIC DNA]</scope>
    <source>
        <strain evidence="2">C129</strain>
    </source>
</reference>
<dbReference type="InParanoid" id="E2A8W9"/>
<dbReference type="AlphaFoldDB" id="E2A8W9"/>
<dbReference type="EMBL" id="GL437672">
    <property type="protein sequence ID" value="EFN70120.1"/>
    <property type="molecule type" value="Genomic_DNA"/>
</dbReference>
<sequence length="134" mass="15013">MGFASSMSRLETVCRDDLGNLAGCCTLDRAVTTLRSVETQPSAWGIVLSVRRDPTRHARASSYFRKKERKCVEKRKRERQISLIRSWWIRKAQALRAGLYKRAAAPFEGAADGIRDIDLSGALSDAGVKDSEWP</sequence>
<gene>
    <name evidence="1" type="ORF">EAG_03722</name>
</gene>
<name>E2A8W9_CAMFO</name>
<proteinExistence type="predicted"/>
<organism evidence="2">
    <name type="scientific">Camponotus floridanus</name>
    <name type="common">Florida carpenter ant</name>
    <dbReference type="NCBI Taxonomy" id="104421"/>
    <lineage>
        <taxon>Eukaryota</taxon>
        <taxon>Metazoa</taxon>
        <taxon>Ecdysozoa</taxon>
        <taxon>Arthropoda</taxon>
        <taxon>Hexapoda</taxon>
        <taxon>Insecta</taxon>
        <taxon>Pterygota</taxon>
        <taxon>Neoptera</taxon>
        <taxon>Endopterygota</taxon>
        <taxon>Hymenoptera</taxon>
        <taxon>Apocrita</taxon>
        <taxon>Aculeata</taxon>
        <taxon>Formicoidea</taxon>
        <taxon>Formicidae</taxon>
        <taxon>Formicinae</taxon>
        <taxon>Camponotus</taxon>
    </lineage>
</organism>
<evidence type="ECO:0000313" key="1">
    <source>
        <dbReference type="EMBL" id="EFN70120.1"/>
    </source>
</evidence>
<protein>
    <submittedName>
        <fullName evidence="1">Uncharacterized protein</fullName>
    </submittedName>
</protein>
<keyword evidence="2" id="KW-1185">Reference proteome</keyword>
<evidence type="ECO:0000313" key="2">
    <source>
        <dbReference type="Proteomes" id="UP000000311"/>
    </source>
</evidence>
<accession>E2A8W9</accession>
<dbReference type="Proteomes" id="UP000000311">
    <property type="component" value="Unassembled WGS sequence"/>
</dbReference>